<evidence type="ECO:0000256" key="1">
    <source>
        <dbReference type="ARBA" id="ARBA00010975"/>
    </source>
</evidence>
<feature type="region of interest" description="Disordered" evidence="2">
    <location>
        <begin position="1"/>
        <end position="111"/>
    </location>
</feature>
<dbReference type="Proteomes" id="UP000077755">
    <property type="component" value="Chromosome 2"/>
</dbReference>
<evidence type="ECO:0000313" key="4">
    <source>
        <dbReference type="EMBL" id="WOG90121.1"/>
    </source>
</evidence>
<keyword evidence="5" id="KW-1185">Reference proteome</keyword>
<dbReference type="PANTHER" id="PTHR33493:SF6">
    <property type="entry name" value="LATE EMBRYOGENESIS ABUNDANT PROTEIN 6"/>
    <property type="match status" value="1"/>
</dbReference>
<dbReference type="PANTHER" id="PTHR33493">
    <property type="entry name" value="LATE EMBRYOGENESIS ABUNDANT PROTEIN 6-RELATED"/>
    <property type="match status" value="1"/>
</dbReference>
<accession>A0A166F7S0</accession>
<dbReference type="EMBL" id="LNRQ01000002">
    <property type="protein sequence ID" value="KZN07442.1"/>
    <property type="molecule type" value="Genomic_DNA"/>
</dbReference>
<reference evidence="3" key="1">
    <citation type="journal article" date="2016" name="Nat. Genet.">
        <title>A high-quality carrot genome assembly provides new insights into carotenoid accumulation and asterid genome evolution.</title>
        <authorList>
            <person name="Iorizzo M."/>
            <person name="Ellison S."/>
            <person name="Senalik D."/>
            <person name="Zeng P."/>
            <person name="Satapoomin P."/>
            <person name="Huang J."/>
            <person name="Bowman M."/>
            <person name="Iovene M."/>
            <person name="Sanseverino W."/>
            <person name="Cavagnaro P."/>
            <person name="Yildiz M."/>
            <person name="Macko-Podgorni A."/>
            <person name="Moranska E."/>
            <person name="Grzebelus E."/>
            <person name="Grzebelus D."/>
            <person name="Ashrafi H."/>
            <person name="Zheng Z."/>
            <person name="Cheng S."/>
            <person name="Spooner D."/>
            <person name="Van Deynze A."/>
            <person name="Simon P."/>
        </authorList>
    </citation>
    <scope>NUCLEOTIDE SEQUENCE [LARGE SCALE GENOMIC DNA]</scope>
    <source>
        <tissue evidence="3">Leaf</tissue>
    </source>
</reference>
<evidence type="ECO:0000256" key="2">
    <source>
        <dbReference type="SAM" id="MobiDB-lite"/>
    </source>
</evidence>
<dbReference type="Pfam" id="PF03760">
    <property type="entry name" value="LEA_1"/>
    <property type="match status" value="1"/>
</dbReference>
<feature type="compositionally biased region" description="Basic and acidic residues" evidence="2">
    <location>
        <begin position="17"/>
        <end position="72"/>
    </location>
</feature>
<sequence length="111" mass="12109">MHSLKEKVSNAASAGQEHLDKYKAHVEEKAEKATARTKEEKDMAHEKMKAKEAEAKMNLHEAKSEHAADKLHGAHHLPGQPHAHHNQPLGTGVAAPTHPLAGHPPGHNHHI</sequence>
<dbReference type="InterPro" id="IPR005513">
    <property type="entry name" value="LEA_1"/>
</dbReference>
<comment type="similarity">
    <text evidence="1">Belongs to the LEA type 1 family.</text>
</comment>
<dbReference type="OMA" id="PTSHGHI"/>
<protein>
    <submittedName>
        <fullName evidence="3">Uncharacterized protein</fullName>
    </submittedName>
</protein>
<organism evidence="3">
    <name type="scientific">Daucus carota subsp. sativus</name>
    <name type="common">Carrot</name>
    <dbReference type="NCBI Taxonomy" id="79200"/>
    <lineage>
        <taxon>Eukaryota</taxon>
        <taxon>Viridiplantae</taxon>
        <taxon>Streptophyta</taxon>
        <taxon>Embryophyta</taxon>
        <taxon>Tracheophyta</taxon>
        <taxon>Spermatophyta</taxon>
        <taxon>Magnoliopsida</taxon>
        <taxon>eudicotyledons</taxon>
        <taxon>Gunneridae</taxon>
        <taxon>Pentapetalae</taxon>
        <taxon>asterids</taxon>
        <taxon>campanulids</taxon>
        <taxon>Apiales</taxon>
        <taxon>Apiaceae</taxon>
        <taxon>Apioideae</taxon>
        <taxon>Scandiceae</taxon>
        <taxon>Daucinae</taxon>
        <taxon>Daucus</taxon>
        <taxon>Daucus sect. Daucus</taxon>
    </lineage>
</organism>
<dbReference type="Gramene" id="KZN07442">
    <property type="protein sequence ID" value="KZN07442"/>
    <property type="gene ID" value="DCAR_008279"/>
</dbReference>
<proteinExistence type="inferred from homology"/>
<reference evidence="4" key="2">
    <citation type="submission" date="2022-03" db="EMBL/GenBank/DDBJ databases">
        <title>Draft title - Genomic analysis of global carrot germplasm unveils the trajectory of domestication and the origin of high carotenoid orange carrot.</title>
        <authorList>
            <person name="Iorizzo M."/>
            <person name="Ellison S."/>
            <person name="Senalik D."/>
            <person name="Macko-Podgorni A."/>
            <person name="Grzebelus D."/>
            <person name="Bostan H."/>
            <person name="Rolling W."/>
            <person name="Curaba J."/>
            <person name="Simon P."/>
        </authorList>
    </citation>
    <scope>NUCLEOTIDE SEQUENCE</scope>
    <source>
        <tissue evidence="4">Leaf</tissue>
    </source>
</reference>
<gene>
    <name evidence="3" type="ORF">DCAR_008279</name>
    <name evidence="4" type="ORF">DCAR_0209362</name>
</gene>
<dbReference type="KEGG" id="dcr:108206049"/>
<evidence type="ECO:0000313" key="3">
    <source>
        <dbReference type="EMBL" id="KZN07442.1"/>
    </source>
</evidence>
<dbReference type="EMBL" id="CP093344">
    <property type="protein sequence ID" value="WOG90121.1"/>
    <property type="molecule type" value="Genomic_DNA"/>
</dbReference>
<evidence type="ECO:0000313" key="5">
    <source>
        <dbReference type="Proteomes" id="UP000077755"/>
    </source>
</evidence>
<dbReference type="GO" id="GO:0009793">
    <property type="term" value="P:embryo development ending in seed dormancy"/>
    <property type="evidence" value="ECO:0007669"/>
    <property type="project" value="InterPro"/>
</dbReference>
<name>A0A166F7S0_DAUCS</name>
<dbReference type="AlphaFoldDB" id="A0A166F7S0"/>
<dbReference type="OrthoDB" id="695393at2759"/>